<keyword evidence="6" id="KW-0862">Zinc</keyword>
<dbReference type="EMBL" id="BFBB01000008">
    <property type="protein sequence ID" value="GBF51190.1"/>
    <property type="molecule type" value="Genomic_DNA"/>
</dbReference>
<dbReference type="Gene3D" id="3.20.20.140">
    <property type="entry name" value="Metal-dependent hydrolases"/>
    <property type="match status" value="1"/>
</dbReference>
<evidence type="ECO:0000256" key="3">
    <source>
        <dbReference type="ARBA" id="ARBA00012784"/>
    </source>
</evidence>
<organism evidence="8 9">
    <name type="scientific">Leptospira ryugenii</name>
    <dbReference type="NCBI Taxonomy" id="1917863"/>
    <lineage>
        <taxon>Bacteria</taxon>
        <taxon>Pseudomonadati</taxon>
        <taxon>Spirochaetota</taxon>
        <taxon>Spirochaetia</taxon>
        <taxon>Leptospirales</taxon>
        <taxon>Leptospiraceae</taxon>
        <taxon>Leptospira</taxon>
    </lineage>
</organism>
<reference evidence="8 9" key="1">
    <citation type="submission" date="2018-02" db="EMBL/GenBank/DDBJ databases">
        <title>Novel Leptospira species isolated from soil and water in Japan.</title>
        <authorList>
            <person name="Nakao R."/>
            <person name="Masuzawa T."/>
        </authorList>
    </citation>
    <scope>NUCLEOTIDE SEQUENCE [LARGE SCALE GENOMIC DNA]</scope>
    <source>
        <strain evidence="8 9">YH101</strain>
    </source>
</reference>
<dbReference type="Pfam" id="PF00962">
    <property type="entry name" value="A_deaminase"/>
    <property type="match status" value="1"/>
</dbReference>
<evidence type="ECO:0000256" key="5">
    <source>
        <dbReference type="ARBA" id="ARBA00022801"/>
    </source>
</evidence>
<keyword evidence="4" id="KW-0479">Metal-binding</keyword>
<protein>
    <recommendedName>
        <fullName evidence="3">adenosine deaminase</fullName>
        <ecNumber evidence="3">3.5.4.4</ecNumber>
    </recommendedName>
</protein>
<dbReference type="GO" id="GO:0043103">
    <property type="term" value="P:hypoxanthine salvage"/>
    <property type="evidence" value="ECO:0007669"/>
    <property type="project" value="TreeGrafter"/>
</dbReference>
<dbReference type="GO" id="GO:0046103">
    <property type="term" value="P:inosine biosynthetic process"/>
    <property type="evidence" value="ECO:0007669"/>
    <property type="project" value="TreeGrafter"/>
</dbReference>
<dbReference type="GO" id="GO:0005829">
    <property type="term" value="C:cytosol"/>
    <property type="evidence" value="ECO:0007669"/>
    <property type="project" value="TreeGrafter"/>
</dbReference>
<sequence length="440" mass="51359">MYCDLHNHLYGCLPAETLYRIGKNNPNPRWHIYLDSYEKAYGKRIYTSSFFEDFKDIDSFKQLYHFKEKAPFLHFQAKFNLIIALIEFHEKEIKEVSRDVILSHAQSNVSYVEYRLMFPKDEPRDSFFRKLISACEGMILGEEVAKKEGFPIRANLAMSLHRDLNFERQYDWMKNWMEKEKTIKDKLVGIDFCHIEEGHSPKHKQSFFQQVLSDNRAETSTALSILYHVGESFRDKTPFSAVRWVLESAQYGAHRLGHALALGIDPDFFKGEERVESIAERIDQLKYEIENYETIAQFGNFFPKQELEDSLKEILSKPFSDHVLVMMDSKKTKYLETFQNYAMAMIAKTKAVIECCPTSNLYIGMLEQIKDHPLRRFLNSGLRVTIGSDDPGLFDSDLKIEYERANEAGVFPEELEAIRKLSFQYTSPILSGREILDQST</sequence>
<gene>
    <name evidence="8" type="ORF">LPTSP4_27220</name>
</gene>
<dbReference type="AlphaFoldDB" id="A0A2P2E2T8"/>
<keyword evidence="5" id="KW-0378">Hydrolase</keyword>
<proteinExistence type="inferred from homology"/>
<dbReference type="PANTHER" id="PTHR11409">
    <property type="entry name" value="ADENOSINE DEAMINASE"/>
    <property type="match status" value="1"/>
</dbReference>
<dbReference type="GO" id="GO:0004000">
    <property type="term" value="F:adenosine deaminase activity"/>
    <property type="evidence" value="ECO:0007669"/>
    <property type="project" value="UniProtKB-ARBA"/>
</dbReference>
<dbReference type="GO" id="GO:0046872">
    <property type="term" value="F:metal ion binding"/>
    <property type="evidence" value="ECO:0007669"/>
    <property type="project" value="UniProtKB-KW"/>
</dbReference>
<evidence type="ECO:0000259" key="7">
    <source>
        <dbReference type="Pfam" id="PF00962"/>
    </source>
</evidence>
<dbReference type="Proteomes" id="UP000245133">
    <property type="component" value="Unassembled WGS sequence"/>
</dbReference>
<dbReference type="InterPro" id="IPR006330">
    <property type="entry name" value="Ado/ade_deaminase"/>
</dbReference>
<evidence type="ECO:0000256" key="6">
    <source>
        <dbReference type="ARBA" id="ARBA00022833"/>
    </source>
</evidence>
<evidence type="ECO:0000256" key="4">
    <source>
        <dbReference type="ARBA" id="ARBA00022723"/>
    </source>
</evidence>
<evidence type="ECO:0000256" key="2">
    <source>
        <dbReference type="ARBA" id="ARBA00006676"/>
    </source>
</evidence>
<comment type="similarity">
    <text evidence="2">Belongs to the metallo-dependent hydrolases superfamily. Adenosine and AMP deaminases family.</text>
</comment>
<name>A0A2P2E2T8_9LEPT</name>
<accession>A0A2P2E2T8</accession>
<feature type="domain" description="Adenosine deaminase" evidence="7">
    <location>
        <begin position="343"/>
        <end position="414"/>
    </location>
</feature>
<dbReference type="OrthoDB" id="8772092at2"/>
<evidence type="ECO:0000313" key="8">
    <source>
        <dbReference type="EMBL" id="GBF51190.1"/>
    </source>
</evidence>
<dbReference type="PANTHER" id="PTHR11409:SF43">
    <property type="entry name" value="ADENOSINE DEAMINASE"/>
    <property type="match status" value="1"/>
</dbReference>
<dbReference type="EC" id="3.5.4.4" evidence="3"/>
<evidence type="ECO:0000313" key="9">
    <source>
        <dbReference type="Proteomes" id="UP000245133"/>
    </source>
</evidence>
<keyword evidence="9" id="KW-1185">Reference proteome</keyword>
<comment type="caution">
    <text evidence="8">The sequence shown here is derived from an EMBL/GenBank/DDBJ whole genome shotgun (WGS) entry which is preliminary data.</text>
</comment>
<evidence type="ECO:0000256" key="1">
    <source>
        <dbReference type="ARBA" id="ARBA00001947"/>
    </source>
</evidence>
<dbReference type="SUPFAM" id="SSF51556">
    <property type="entry name" value="Metallo-dependent hydrolases"/>
    <property type="match status" value="1"/>
</dbReference>
<dbReference type="GO" id="GO:0006154">
    <property type="term" value="P:adenosine catabolic process"/>
    <property type="evidence" value="ECO:0007669"/>
    <property type="project" value="TreeGrafter"/>
</dbReference>
<dbReference type="InterPro" id="IPR032466">
    <property type="entry name" value="Metal_Hydrolase"/>
</dbReference>
<dbReference type="InterPro" id="IPR001365">
    <property type="entry name" value="A_deaminase_dom"/>
</dbReference>
<comment type="cofactor">
    <cofactor evidence="1">
        <name>Zn(2+)</name>
        <dbReference type="ChEBI" id="CHEBI:29105"/>
    </cofactor>
</comment>